<dbReference type="InterPro" id="IPR025714">
    <property type="entry name" value="Methyltranfer_dom"/>
</dbReference>
<dbReference type="Gene3D" id="3.40.50.150">
    <property type="entry name" value="Vaccinia Virus protein VP39"/>
    <property type="match status" value="1"/>
</dbReference>
<proteinExistence type="predicted"/>
<dbReference type="CDD" id="cd02440">
    <property type="entry name" value="AdoMet_MTases"/>
    <property type="match status" value="1"/>
</dbReference>
<dbReference type="Proteomes" id="UP000176988">
    <property type="component" value="Unassembled WGS sequence"/>
</dbReference>
<dbReference type="AlphaFoldDB" id="A0A1F7WBG0"/>
<dbReference type="EMBL" id="MGFG01000034">
    <property type="protein sequence ID" value="OGM00151.1"/>
    <property type="molecule type" value="Genomic_DNA"/>
</dbReference>
<dbReference type="STRING" id="1802424.A2480_03740"/>
<gene>
    <name evidence="2" type="ORF">A2480_03740</name>
</gene>
<dbReference type="SUPFAM" id="SSF53335">
    <property type="entry name" value="S-adenosyl-L-methionine-dependent methyltransferases"/>
    <property type="match status" value="1"/>
</dbReference>
<comment type="caution">
    <text evidence="2">The sequence shown here is derived from an EMBL/GenBank/DDBJ whole genome shotgun (WGS) entry which is preliminary data.</text>
</comment>
<name>A0A1F7WBG0_9BACT</name>
<organism evidence="2 3">
    <name type="scientific">Candidatus Uhrbacteria bacterium RIFOXYC2_FULL_47_19</name>
    <dbReference type="NCBI Taxonomy" id="1802424"/>
    <lineage>
        <taxon>Bacteria</taxon>
        <taxon>Candidatus Uhriibacteriota</taxon>
    </lineage>
</organism>
<accession>A0A1F7WBG0</accession>
<dbReference type="InterPro" id="IPR029063">
    <property type="entry name" value="SAM-dependent_MTases_sf"/>
</dbReference>
<evidence type="ECO:0000313" key="3">
    <source>
        <dbReference type="Proteomes" id="UP000176988"/>
    </source>
</evidence>
<dbReference type="Pfam" id="PF13847">
    <property type="entry name" value="Methyltransf_31"/>
    <property type="match status" value="1"/>
</dbReference>
<protein>
    <recommendedName>
        <fullName evidence="1">Methyltransferase domain-containing protein</fullName>
    </recommendedName>
</protein>
<evidence type="ECO:0000259" key="1">
    <source>
        <dbReference type="Pfam" id="PF13847"/>
    </source>
</evidence>
<evidence type="ECO:0000313" key="2">
    <source>
        <dbReference type="EMBL" id="OGM00151.1"/>
    </source>
</evidence>
<feature type="domain" description="Methyltransferase" evidence="1">
    <location>
        <begin position="24"/>
        <end position="134"/>
    </location>
</feature>
<reference evidence="2 3" key="1">
    <citation type="journal article" date="2016" name="Nat. Commun.">
        <title>Thousands of microbial genomes shed light on interconnected biogeochemical processes in an aquifer system.</title>
        <authorList>
            <person name="Anantharaman K."/>
            <person name="Brown C.T."/>
            <person name="Hug L.A."/>
            <person name="Sharon I."/>
            <person name="Castelle C.J."/>
            <person name="Probst A.J."/>
            <person name="Thomas B.C."/>
            <person name="Singh A."/>
            <person name="Wilkins M.J."/>
            <person name="Karaoz U."/>
            <person name="Brodie E.L."/>
            <person name="Williams K.H."/>
            <person name="Hubbard S.S."/>
            <person name="Banfield J.F."/>
        </authorList>
    </citation>
    <scope>NUCLEOTIDE SEQUENCE [LARGE SCALE GENOMIC DNA]</scope>
</reference>
<sequence>MISVPTGRELIDPFKVLEEAEVEAGLTIADFGCGTLGHYVFPAAELVGSDGRVFAVDILKSVLSGIESRRKVESATNVETVWSDIERSNGIRIESETVDIGLLINNLFMSKQKEVMLRECMRTLKPSGRLVLIDWLSTGIKFFGPATDQLVVPEEARRLAEVAGLRVEKEFSPGRFHYGLICRKP</sequence>